<keyword evidence="9" id="KW-1185">Reference proteome</keyword>
<name>A0A914EBH2_9BILA</name>
<feature type="compositionally biased region" description="Basic and acidic residues" evidence="6">
    <location>
        <begin position="1"/>
        <end position="20"/>
    </location>
</feature>
<keyword evidence="5" id="KW-0539">Nucleus</keyword>
<comment type="subcellular location">
    <subcellularLocation>
        <location evidence="1">Nucleus</location>
    </subcellularLocation>
</comment>
<feature type="domain" description="Paf1 complex subunit Cdc73 N-terminal" evidence="8">
    <location>
        <begin position="64"/>
        <end position="146"/>
    </location>
</feature>
<dbReference type="Pfam" id="PF16050">
    <property type="entry name" value="CDC73_N"/>
    <property type="match status" value="1"/>
</dbReference>
<dbReference type="GO" id="GO:0032968">
    <property type="term" value="P:positive regulation of transcription elongation by RNA polymerase II"/>
    <property type="evidence" value="ECO:0007669"/>
    <property type="project" value="TreeGrafter"/>
</dbReference>
<evidence type="ECO:0000313" key="10">
    <source>
        <dbReference type="WBParaSite" id="ACRNAN_scaffold7068.g11001.t2"/>
    </source>
</evidence>
<dbReference type="PANTHER" id="PTHR12466">
    <property type="entry name" value="CDC73 DOMAIN PROTEIN"/>
    <property type="match status" value="1"/>
</dbReference>
<dbReference type="WBParaSite" id="ACRNAN_scaffold7068.g11001.t2">
    <property type="protein sequence ID" value="ACRNAN_scaffold7068.g11001.t2"/>
    <property type="gene ID" value="ACRNAN_scaffold7068.g11001"/>
</dbReference>
<dbReference type="GO" id="GO:0006368">
    <property type="term" value="P:transcription elongation by RNA polymerase II"/>
    <property type="evidence" value="ECO:0007669"/>
    <property type="project" value="InterPro"/>
</dbReference>
<sequence length="382" mass="44605">MEKYRDLSRSRSPLDRKSKPESPNPRFQKLVEKMRTLRKMAPVSENLSLSLLDSVSSPILSEYKNNRNCKTKERVWKNRTTCLESLTTDFSRVITLLDTMERKEIENSQKMKPIKNDKIEPKMELGSATKQKSQEKARYSRYDQERFQVNPVTDLQIDTALSFHGKTFNAIHNLQSSKPILNQLGESFNHSSAIKTVTHSAKMSTTSLPNHQKFRKRVPKTPIIVIPASGTALITMYNVLDILQDLKFITTEEKKQMNCRRENEVLIQRRKEDGTTTPYRVVDNPLKLTDEEWDRVVAVFVQGPAWQFKNWKWCGNPVEMFSKICAFHLKYDDQKLDANVESWSVNILEVSKTKRHMDKAVLPKFWKILDRFIASNKPYLRY</sequence>
<dbReference type="Pfam" id="PF05179">
    <property type="entry name" value="CDC73_C"/>
    <property type="match status" value="1"/>
</dbReference>
<dbReference type="FunFam" id="3.40.50.11990:FF:000002">
    <property type="entry name" value="protein CDC73 homolog"/>
    <property type="match status" value="1"/>
</dbReference>
<dbReference type="PANTHER" id="PTHR12466:SF8">
    <property type="entry name" value="PARAFIBROMIN"/>
    <property type="match status" value="1"/>
</dbReference>
<keyword evidence="4" id="KW-0804">Transcription</keyword>
<comment type="similarity">
    <text evidence="2">Belongs to the CDC73 family.</text>
</comment>
<evidence type="ECO:0000256" key="2">
    <source>
        <dbReference type="ARBA" id="ARBA00010427"/>
    </source>
</evidence>
<evidence type="ECO:0000259" key="7">
    <source>
        <dbReference type="Pfam" id="PF05179"/>
    </source>
</evidence>
<evidence type="ECO:0000256" key="4">
    <source>
        <dbReference type="ARBA" id="ARBA00023163"/>
    </source>
</evidence>
<dbReference type="GO" id="GO:0016593">
    <property type="term" value="C:Cdc73/Paf1 complex"/>
    <property type="evidence" value="ECO:0007669"/>
    <property type="project" value="InterPro"/>
</dbReference>
<evidence type="ECO:0000256" key="5">
    <source>
        <dbReference type="ARBA" id="ARBA00023242"/>
    </source>
</evidence>
<dbReference type="AlphaFoldDB" id="A0A914EBH2"/>
<dbReference type="InterPro" id="IPR031336">
    <property type="entry name" value="CDC73_C"/>
</dbReference>
<reference evidence="10" key="1">
    <citation type="submission" date="2022-11" db="UniProtKB">
        <authorList>
            <consortium name="WormBaseParasite"/>
        </authorList>
    </citation>
    <scope>IDENTIFICATION</scope>
</reference>
<dbReference type="InterPro" id="IPR032041">
    <property type="entry name" value="Cdc73_N"/>
</dbReference>
<evidence type="ECO:0000256" key="6">
    <source>
        <dbReference type="SAM" id="MobiDB-lite"/>
    </source>
</evidence>
<protein>
    <submittedName>
        <fullName evidence="10">Parafibromin</fullName>
    </submittedName>
</protein>
<proteinExistence type="inferred from homology"/>
<evidence type="ECO:0000256" key="1">
    <source>
        <dbReference type="ARBA" id="ARBA00004123"/>
    </source>
</evidence>
<dbReference type="InterPro" id="IPR007852">
    <property type="entry name" value="Cdc73/Parafibromin"/>
</dbReference>
<evidence type="ECO:0000313" key="9">
    <source>
        <dbReference type="Proteomes" id="UP000887540"/>
    </source>
</evidence>
<accession>A0A914EBH2</accession>
<organism evidence="9 10">
    <name type="scientific">Acrobeloides nanus</name>
    <dbReference type="NCBI Taxonomy" id="290746"/>
    <lineage>
        <taxon>Eukaryota</taxon>
        <taxon>Metazoa</taxon>
        <taxon>Ecdysozoa</taxon>
        <taxon>Nematoda</taxon>
        <taxon>Chromadorea</taxon>
        <taxon>Rhabditida</taxon>
        <taxon>Tylenchina</taxon>
        <taxon>Cephalobomorpha</taxon>
        <taxon>Cephaloboidea</taxon>
        <taxon>Cephalobidae</taxon>
        <taxon>Acrobeloides</taxon>
    </lineage>
</organism>
<feature type="domain" description="Cell division control protein 73 C-terminal" evidence="7">
    <location>
        <begin position="220"/>
        <end position="372"/>
    </location>
</feature>
<dbReference type="Gene3D" id="3.40.50.11990">
    <property type="entry name" value="RNA polymerase II accessory factor, Cdc73 C-terminal domain"/>
    <property type="match status" value="1"/>
</dbReference>
<dbReference type="Proteomes" id="UP000887540">
    <property type="component" value="Unplaced"/>
</dbReference>
<feature type="region of interest" description="Disordered" evidence="6">
    <location>
        <begin position="1"/>
        <end position="27"/>
    </location>
</feature>
<dbReference type="GO" id="GO:0000993">
    <property type="term" value="F:RNA polymerase II complex binding"/>
    <property type="evidence" value="ECO:0007669"/>
    <property type="project" value="TreeGrafter"/>
</dbReference>
<evidence type="ECO:0000256" key="3">
    <source>
        <dbReference type="ARBA" id="ARBA00023015"/>
    </source>
</evidence>
<evidence type="ECO:0000259" key="8">
    <source>
        <dbReference type="Pfam" id="PF16050"/>
    </source>
</evidence>
<keyword evidence="3" id="KW-0805">Transcription regulation</keyword>
<dbReference type="InterPro" id="IPR038103">
    <property type="entry name" value="CDC73_C_sf"/>
</dbReference>